<name>A0A316IXV3_9GAMM</name>
<dbReference type="Proteomes" id="UP000245812">
    <property type="component" value="Unassembled WGS sequence"/>
</dbReference>
<organism evidence="1 2">
    <name type="scientific">Fulvimonas soli</name>
    <dbReference type="NCBI Taxonomy" id="155197"/>
    <lineage>
        <taxon>Bacteria</taxon>
        <taxon>Pseudomonadati</taxon>
        <taxon>Pseudomonadota</taxon>
        <taxon>Gammaproteobacteria</taxon>
        <taxon>Lysobacterales</taxon>
        <taxon>Rhodanobacteraceae</taxon>
        <taxon>Fulvimonas</taxon>
    </lineage>
</organism>
<proteinExistence type="predicted"/>
<keyword evidence="2" id="KW-1185">Reference proteome</keyword>
<dbReference type="AlphaFoldDB" id="A0A316IXV3"/>
<evidence type="ECO:0000313" key="2">
    <source>
        <dbReference type="Proteomes" id="UP000245812"/>
    </source>
</evidence>
<sequence length="59" mass="6778">MRHAIGAVALMVRDYDEAIAWYVRRLEQAGLLVGFMQLDLQRFDLLFRGQRSGLGRHGC</sequence>
<evidence type="ECO:0000313" key="1">
    <source>
        <dbReference type="EMBL" id="PWK92015.1"/>
    </source>
</evidence>
<accession>A0A316IXV3</accession>
<gene>
    <name evidence="1" type="ORF">C7456_103134</name>
</gene>
<protein>
    <submittedName>
        <fullName evidence="1">Uncharacterized protein</fullName>
    </submittedName>
</protein>
<reference evidence="1 2" key="1">
    <citation type="submission" date="2018-05" db="EMBL/GenBank/DDBJ databases">
        <title>Genomic Encyclopedia of Type Strains, Phase IV (KMG-IV): sequencing the most valuable type-strain genomes for metagenomic binning, comparative biology and taxonomic classification.</title>
        <authorList>
            <person name="Goeker M."/>
        </authorList>
    </citation>
    <scope>NUCLEOTIDE SEQUENCE [LARGE SCALE GENOMIC DNA]</scope>
    <source>
        <strain evidence="1 2">DSM 14263</strain>
    </source>
</reference>
<dbReference type="EMBL" id="QGHC01000003">
    <property type="protein sequence ID" value="PWK92015.1"/>
    <property type="molecule type" value="Genomic_DNA"/>
</dbReference>
<comment type="caution">
    <text evidence="1">The sequence shown here is derived from an EMBL/GenBank/DDBJ whole genome shotgun (WGS) entry which is preliminary data.</text>
</comment>